<evidence type="ECO:0000313" key="2">
    <source>
        <dbReference type="EMBL" id="MDI3235190.1"/>
    </source>
</evidence>
<keyword evidence="1" id="KW-0472">Membrane</keyword>
<keyword evidence="1" id="KW-1133">Transmembrane helix</keyword>
<keyword evidence="1" id="KW-0812">Transmembrane</keyword>
<name>A0ABT6R2N3_9BACL</name>
<gene>
    <name evidence="2" type="ORF">QK289_09245</name>
</gene>
<evidence type="ECO:0000256" key="1">
    <source>
        <dbReference type="SAM" id="Phobius"/>
    </source>
</evidence>
<proteinExistence type="predicted"/>
<dbReference type="EMBL" id="JASBQV010000012">
    <property type="protein sequence ID" value="MDI3235190.1"/>
    <property type="molecule type" value="Genomic_DNA"/>
</dbReference>
<feature type="transmembrane region" description="Helical" evidence="1">
    <location>
        <begin position="7"/>
        <end position="27"/>
    </location>
</feature>
<organism evidence="2 3">
    <name type="scientific">Exiguobacterium antarcticum</name>
    <dbReference type="NCBI Taxonomy" id="132920"/>
    <lineage>
        <taxon>Bacteria</taxon>
        <taxon>Bacillati</taxon>
        <taxon>Bacillota</taxon>
        <taxon>Bacilli</taxon>
        <taxon>Bacillales</taxon>
        <taxon>Bacillales Family XII. Incertae Sedis</taxon>
        <taxon>Exiguobacterium</taxon>
    </lineage>
</organism>
<evidence type="ECO:0000313" key="3">
    <source>
        <dbReference type="Proteomes" id="UP001243286"/>
    </source>
</evidence>
<accession>A0ABT6R2N3</accession>
<protein>
    <submittedName>
        <fullName evidence="2">Uncharacterized protein</fullName>
    </submittedName>
</protein>
<keyword evidence="3" id="KW-1185">Reference proteome</keyword>
<feature type="transmembrane region" description="Helical" evidence="1">
    <location>
        <begin position="96"/>
        <end position="115"/>
    </location>
</feature>
<reference evidence="2 3" key="1">
    <citation type="submission" date="2023-04" db="EMBL/GenBank/DDBJ databases">
        <title>Antarctic isolates genomes.</title>
        <authorList>
            <person name="Dimov S.G."/>
        </authorList>
    </citation>
    <scope>NUCLEOTIDE SEQUENCE [LARGE SCALE GENOMIC DNA]</scope>
    <source>
        <strain evidence="2 3">AL19</strain>
    </source>
</reference>
<comment type="caution">
    <text evidence="2">The sequence shown here is derived from an EMBL/GenBank/DDBJ whole genome shotgun (WGS) entry which is preliminary data.</text>
</comment>
<sequence length="223" mass="25728">MLTSIRLKLGLFLSVVLLILLLIKSFVPRLLTHVVSLFDSQTELSCTTRCGDSYELSLPSEPLTLTLDPIIDVVATEPEPAFLRTGFDSLVVAPPYPFIFILLVFATAALIAYYIKIVRPIRFQPIHFATSRVQVLHYPDHDLPAEDIRQHMLLFNRRLPEPLQRRNQETMTEWFDRIEFPSPVSPHYLEVRYSDKFSVPAHQLTFFKQTTEDFLRHVGSMTV</sequence>
<dbReference type="RefSeq" id="WP_282356420.1">
    <property type="nucleotide sequence ID" value="NZ_JASBQV010000012.1"/>
</dbReference>
<dbReference type="Proteomes" id="UP001243286">
    <property type="component" value="Unassembled WGS sequence"/>
</dbReference>